<evidence type="ECO:0000256" key="1">
    <source>
        <dbReference type="SAM" id="MobiDB-lite"/>
    </source>
</evidence>
<keyword evidence="2" id="KW-1133">Transmembrane helix</keyword>
<evidence type="ECO:0000256" key="2">
    <source>
        <dbReference type="SAM" id="Phobius"/>
    </source>
</evidence>
<comment type="caution">
    <text evidence="4">The sequence shown here is derived from an EMBL/GenBank/DDBJ whole genome shotgun (WGS) entry which is preliminary data.</text>
</comment>
<feature type="compositionally biased region" description="Low complexity" evidence="1">
    <location>
        <begin position="1"/>
        <end position="20"/>
    </location>
</feature>
<gene>
    <name evidence="4" type="ORF">GCM10009721_11250</name>
</gene>
<dbReference type="EMBL" id="BMNZ01000002">
    <property type="protein sequence ID" value="GGM88006.1"/>
    <property type="molecule type" value="Genomic_DNA"/>
</dbReference>
<reference evidence="5" key="1">
    <citation type="journal article" date="2019" name="Int. J. Syst. Evol. Microbiol.">
        <title>The Global Catalogue of Microorganisms (GCM) 10K type strain sequencing project: providing services to taxonomists for standard genome sequencing and annotation.</title>
        <authorList>
            <consortium name="The Broad Institute Genomics Platform"/>
            <consortium name="The Broad Institute Genome Sequencing Center for Infectious Disease"/>
            <person name="Wu L."/>
            <person name="Ma J."/>
        </authorList>
    </citation>
    <scope>NUCLEOTIDE SEQUENCE [LARGE SCALE GENOMIC DNA]</scope>
    <source>
        <strain evidence="5">JCM 1365</strain>
    </source>
</reference>
<dbReference type="Proteomes" id="UP000623461">
    <property type="component" value="Unassembled WGS sequence"/>
</dbReference>
<sequence>MVASAAGSGSAQAQAPAPSSGKKERSWATVWTAVASLLGVLAFAWNVALAFNPDIPEAVGSLVRRLQLQKVEDLAVGDCVNVEDIDPPVPNGSRSPELGFRVVSCNARHLVEVIGVAVVPSRADDPWEGQDRAVELLFPVCSSAAKAVVAKPLQGKVRVAMYGPSEKSWDEGDRMVVCIVYEDRIGSVVERPVGVSTPKPGKV</sequence>
<feature type="domain" description="Septum formation-related" evidence="3">
    <location>
        <begin position="99"/>
        <end position="189"/>
    </location>
</feature>
<name>A0ABQ2HRP0_9MICO</name>
<dbReference type="RefSeq" id="WP_081920478.1">
    <property type="nucleotide sequence ID" value="NZ_BMNZ01000002.1"/>
</dbReference>
<protein>
    <recommendedName>
        <fullName evidence="3">Septum formation-related domain-containing protein</fullName>
    </recommendedName>
</protein>
<proteinExistence type="predicted"/>
<feature type="transmembrane region" description="Helical" evidence="2">
    <location>
        <begin position="29"/>
        <end position="51"/>
    </location>
</feature>
<dbReference type="InterPro" id="IPR026004">
    <property type="entry name" value="Septum_form"/>
</dbReference>
<keyword evidence="2" id="KW-0812">Transmembrane</keyword>
<dbReference type="Pfam" id="PF13845">
    <property type="entry name" value="Septum_form"/>
    <property type="match status" value="1"/>
</dbReference>
<feature type="region of interest" description="Disordered" evidence="1">
    <location>
        <begin position="1"/>
        <end position="22"/>
    </location>
</feature>
<keyword evidence="2" id="KW-0472">Membrane</keyword>
<accession>A0ABQ2HRP0</accession>
<organism evidence="4 5">
    <name type="scientific">Terrabacter tumescens</name>
    <dbReference type="NCBI Taxonomy" id="60443"/>
    <lineage>
        <taxon>Bacteria</taxon>
        <taxon>Bacillati</taxon>
        <taxon>Actinomycetota</taxon>
        <taxon>Actinomycetes</taxon>
        <taxon>Micrococcales</taxon>
        <taxon>Intrasporangiaceae</taxon>
        <taxon>Terrabacter</taxon>
    </lineage>
</organism>
<evidence type="ECO:0000313" key="5">
    <source>
        <dbReference type="Proteomes" id="UP000623461"/>
    </source>
</evidence>
<evidence type="ECO:0000313" key="4">
    <source>
        <dbReference type="EMBL" id="GGM88006.1"/>
    </source>
</evidence>
<keyword evidence="5" id="KW-1185">Reference proteome</keyword>
<evidence type="ECO:0000259" key="3">
    <source>
        <dbReference type="Pfam" id="PF13845"/>
    </source>
</evidence>